<feature type="compositionally biased region" description="Polar residues" evidence="1">
    <location>
        <begin position="95"/>
        <end position="113"/>
    </location>
</feature>
<sequence length="563" mass="60181">MTQTYGNDEKPPTDRRFTVLPPQNAGHVGFCMVCEPELPKRKPTLHQEDRMTALPQEPSFGDDPGSSLNAQHRVDPPHLPGEDLPALFRLPDLNRSGNHRSQSIHPTGASVQPSIDVATDDSPQAAQNTPYQSITAAAKVAESRIPGSRVARNTPGFNEIVVNMPARQTTPPPHSLDTRAMNARAVDAAMPQPGDLTIEPAPRREKPSFPAVDLALETWGSRALMITLLLLVVGFAALAVRGLRRPTASPNGELAMQTANDESNETESISTTPIDPGQDPIGLLMGTPGAETTTRADLAAAQVDVANEFGTDEFGLGELNLDGLNLGELNFAESVAETSNPGQSYPEQLYPEQLYPGQSKPGQTSTFNADSPTDVMAEVDLDDSLDFNDPFFQNVDEFDSAAGVPAGGEMTESEMAAGFPAENDRAVAYRDPNVDDASVTGSDSFLDPEAMGSFPPSSELPAASNPMTGLPDNTVTLGGPIPNLPQYTAVQPDPYAAAYEDTSMAYQYSRTPLGVTDWSRYFPADNQGDYGQHAMNPAVDPTTAPTMANQPAMAVGPYQYDRQ</sequence>
<feature type="region of interest" description="Disordered" evidence="1">
    <location>
        <begin position="1"/>
        <end position="22"/>
    </location>
</feature>
<organism evidence="3 4">
    <name type="scientific">Stieleria varia</name>
    <dbReference type="NCBI Taxonomy" id="2528005"/>
    <lineage>
        <taxon>Bacteria</taxon>
        <taxon>Pseudomonadati</taxon>
        <taxon>Planctomycetota</taxon>
        <taxon>Planctomycetia</taxon>
        <taxon>Pirellulales</taxon>
        <taxon>Pirellulaceae</taxon>
        <taxon>Stieleria</taxon>
    </lineage>
</organism>
<reference evidence="3 4" key="1">
    <citation type="submission" date="2019-02" db="EMBL/GenBank/DDBJ databases">
        <title>Deep-cultivation of Planctomycetes and their phenomic and genomic characterization uncovers novel biology.</title>
        <authorList>
            <person name="Wiegand S."/>
            <person name="Jogler M."/>
            <person name="Boedeker C."/>
            <person name="Pinto D."/>
            <person name="Vollmers J."/>
            <person name="Rivas-Marin E."/>
            <person name="Kohn T."/>
            <person name="Peeters S.H."/>
            <person name="Heuer A."/>
            <person name="Rast P."/>
            <person name="Oberbeckmann S."/>
            <person name="Bunk B."/>
            <person name="Jeske O."/>
            <person name="Meyerdierks A."/>
            <person name="Storesund J.E."/>
            <person name="Kallscheuer N."/>
            <person name="Luecker S."/>
            <person name="Lage O.M."/>
            <person name="Pohl T."/>
            <person name="Merkel B.J."/>
            <person name="Hornburger P."/>
            <person name="Mueller R.-W."/>
            <person name="Bruemmer F."/>
            <person name="Labrenz M."/>
            <person name="Spormann A.M."/>
            <person name="Op Den Camp H."/>
            <person name="Overmann J."/>
            <person name="Amann R."/>
            <person name="Jetten M.S.M."/>
            <person name="Mascher T."/>
            <person name="Medema M.H."/>
            <person name="Devos D.P."/>
            <person name="Kaster A.-K."/>
            <person name="Ovreas L."/>
            <person name="Rohde M."/>
            <person name="Galperin M.Y."/>
            <person name="Jogler C."/>
        </authorList>
    </citation>
    <scope>NUCLEOTIDE SEQUENCE [LARGE SCALE GENOMIC DNA]</scope>
    <source>
        <strain evidence="3 4">Pla52n</strain>
    </source>
</reference>
<feature type="transmembrane region" description="Helical" evidence="2">
    <location>
        <begin position="219"/>
        <end position="240"/>
    </location>
</feature>
<evidence type="ECO:0000256" key="2">
    <source>
        <dbReference type="SAM" id="Phobius"/>
    </source>
</evidence>
<evidence type="ECO:0000256" key="1">
    <source>
        <dbReference type="SAM" id="MobiDB-lite"/>
    </source>
</evidence>
<feature type="region of interest" description="Disordered" evidence="1">
    <location>
        <begin position="42"/>
        <end position="128"/>
    </location>
</feature>
<accession>A0A5C6A1M5</accession>
<keyword evidence="4" id="KW-1185">Reference proteome</keyword>
<dbReference type="Proteomes" id="UP000320176">
    <property type="component" value="Unassembled WGS sequence"/>
</dbReference>
<feature type="region of interest" description="Disordered" evidence="1">
    <location>
        <begin position="259"/>
        <end position="280"/>
    </location>
</feature>
<evidence type="ECO:0000313" key="3">
    <source>
        <dbReference type="EMBL" id="TWT93326.1"/>
    </source>
</evidence>
<keyword evidence="2" id="KW-0472">Membrane</keyword>
<dbReference type="AlphaFoldDB" id="A0A5C6A1M5"/>
<dbReference type="EMBL" id="SJPN01000009">
    <property type="protein sequence ID" value="TWT93326.1"/>
    <property type="molecule type" value="Genomic_DNA"/>
</dbReference>
<keyword evidence="2" id="KW-1133">Transmembrane helix</keyword>
<gene>
    <name evidence="3" type="ORF">Pla52n_59860</name>
</gene>
<name>A0A5C6A1M5_9BACT</name>
<evidence type="ECO:0000313" key="4">
    <source>
        <dbReference type="Proteomes" id="UP000320176"/>
    </source>
</evidence>
<comment type="caution">
    <text evidence="3">The sequence shown here is derived from an EMBL/GenBank/DDBJ whole genome shotgun (WGS) entry which is preliminary data.</text>
</comment>
<protein>
    <submittedName>
        <fullName evidence="3">Uncharacterized protein</fullName>
    </submittedName>
</protein>
<keyword evidence="2" id="KW-0812">Transmembrane</keyword>
<feature type="compositionally biased region" description="Basic and acidic residues" evidence="1">
    <location>
        <begin position="42"/>
        <end position="51"/>
    </location>
</feature>
<feature type="compositionally biased region" description="Basic and acidic residues" evidence="1">
    <location>
        <begin position="7"/>
        <end position="17"/>
    </location>
</feature>
<feature type="compositionally biased region" description="Polar residues" evidence="1">
    <location>
        <begin position="259"/>
        <end position="273"/>
    </location>
</feature>
<proteinExistence type="predicted"/>